<dbReference type="RefSeq" id="WP_242952042.1">
    <property type="nucleotide sequence ID" value="NZ_FUXM01000008.1"/>
</dbReference>
<name>A0A1T4NS82_9FIRM</name>
<sequence>MKVSRREFLKRSLTAGVAGAMILSQGPQQANAASGEQGYGTVIDLTKCTGCGVCVDACRNANQHKFPEPKGPIPVNWPTGKFEDWSKKRSIKNRLTPYNWTYIQKVKVKHQGQDVEISIPRRCMHCDNPPCANLCPFGVNNKTPEGAVVIDENGCFGGAKCQAVCPWHIPQRQGGVGIYMKVLPGLIGGGVMYKCDLCLDRVKEGKQPACVEACPHGAISFGPKEEMRKLAHQRAEEIGGYIYGEKENGGTSTFYVSAVPFEEINKALIEQGVADPEKPGKPAMPVKVKNASDDPKEAMTSIAIAPVAGLVAAGITAYKTLTREGK</sequence>
<evidence type="ECO:0000256" key="4">
    <source>
        <dbReference type="ARBA" id="ARBA00022737"/>
    </source>
</evidence>
<feature type="domain" description="4Fe-4S ferredoxin-type" evidence="7">
    <location>
        <begin position="113"/>
        <end position="145"/>
    </location>
</feature>
<dbReference type="PANTHER" id="PTHR43545:SF4">
    <property type="entry name" value="IRON-SULFUR PROTEIN"/>
    <property type="match status" value="1"/>
</dbReference>
<keyword evidence="9" id="KW-1185">Reference proteome</keyword>
<feature type="domain" description="4Fe-4S ferredoxin-type" evidence="7">
    <location>
        <begin position="146"/>
        <end position="175"/>
    </location>
</feature>
<feature type="domain" description="4Fe-4S ferredoxin-type" evidence="7">
    <location>
        <begin position="39"/>
        <end position="69"/>
    </location>
</feature>
<dbReference type="PROSITE" id="PS51318">
    <property type="entry name" value="TAT"/>
    <property type="match status" value="1"/>
</dbReference>
<dbReference type="NCBIfam" id="TIGR01409">
    <property type="entry name" value="TAT_signal_seq"/>
    <property type="match status" value="1"/>
</dbReference>
<reference evidence="9" key="1">
    <citation type="submission" date="2017-02" db="EMBL/GenBank/DDBJ databases">
        <authorList>
            <person name="Varghese N."/>
            <person name="Submissions S."/>
        </authorList>
    </citation>
    <scope>NUCLEOTIDE SEQUENCE [LARGE SCALE GENOMIC DNA]</scope>
    <source>
        <strain evidence="9">DSM 16521</strain>
    </source>
</reference>
<evidence type="ECO:0000256" key="3">
    <source>
        <dbReference type="ARBA" id="ARBA00022723"/>
    </source>
</evidence>
<dbReference type="GO" id="GO:0030313">
    <property type="term" value="C:cell envelope"/>
    <property type="evidence" value="ECO:0007669"/>
    <property type="project" value="UniProtKB-SubCell"/>
</dbReference>
<protein>
    <submittedName>
        <fullName evidence="8">Tat (Twin-arginine translocation) pathway signal sequence</fullName>
    </submittedName>
</protein>
<dbReference type="Gene3D" id="3.30.70.20">
    <property type="match status" value="2"/>
</dbReference>
<dbReference type="EMBL" id="FUXM01000008">
    <property type="protein sequence ID" value="SJZ81965.1"/>
    <property type="molecule type" value="Genomic_DNA"/>
</dbReference>
<dbReference type="Pfam" id="PF13247">
    <property type="entry name" value="Fer4_11"/>
    <property type="match status" value="1"/>
</dbReference>
<keyword evidence="6" id="KW-0411">Iron-sulfur</keyword>
<dbReference type="GO" id="GO:0046872">
    <property type="term" value="F:metal ion binding"/>
    <property type="evidence" value="ECO:0007669"/>
    <property type="project" value="UniProtKB-KW"/>
</dbReference>
<dbReference type="PANTHER" id="PTHR43545">
    <property type="entry name" value="FORMATE DEHYDROGENASE, NITRATE-INDUCIBLE, IRON-SULFUR SUBUNIT"/>
    <property type="match status" value="1"/>
</dbReference>
<dbReference type="PROSITE" id="PS51379">
    <property type="entry name" value="4FE4S_FER_2"/>
    <property type="match status" value="3"/>
</dbReference>
<dbReference type="Pfam" id="PF12838">
    <property type="entry name" value="Fer4_7"/>
    <property type="match status" value="1"/>
</dbReference>
<dbReference type="InterPro" id="IPR006311">
    <property type="entry name" value="TAT_signal"/>
</dbReference>
<dbReference type="GO" id="GO:0051539">
    <property type="term" value="F:4 iron, 4 sulfur cluster binding"/>
    <property type="evidence" value="ECO:0007669"/>
    <property type="project" value="UniProtKB-KW"/>
</dbReference>
<comment type="subcellular location">
    <subcellularLocation>
        <location evidence="1">Cell envelope</location>
    </subcellularLocation>
</comment>
<evidence type="ECO:0000256" key="6">
    <source>
        <dbReference type="ARBA" id="ARBA00023014"/>
    </source>
</evidence>
<keyword evidence="3" id="KW-0479">Metal-binding</keyword>
<evidence type="ECO:0000256" key="1">
    <source>
        <dbReference type="ARBA" id="ARBA00004196"/>
    </source>
</evidence>
<gene>
    <name evidence="8" type="ORF">SAMN02745885_00999</name>
</gene>
<dbReference type="InterPro" id="IPR017896">
    <property type="entry name" value="4Fe4S_Fe-S-bd"/>
</dbReference>
<keyword evidence="4" id="KW-0677">Repeat</keyword>
<evidence type="ECO:0000313" key="9">
    <source>
        <dbReference type="Proteomes" id="UP000189933"/>
    </source>
</evidence>
<dbReference type="SUPFAM" id="SSF54862">
    <property type="entry name" value="4Fe-4S ferredoxins"/>
    <property type="match status" value="1"/>
</dbReference>
<dbReference type="InterPro" id="IPR019546">
    <property type="entry name" value="TAT_signal_bac_arc"/>
</dbReference>
<dbReference type="Proteomes" id="UP000189933">
    <property type="component" value="Unassembled WGS sequence"/>
</dbReference>
<proteinExistence type="predicted"/>
<evidence type="ECO:0000256" key="5">
    <source>
        <dbReference type="ARBA" id="ARBA00023004"/>
    </source>
</evidence>
<accession>A0A1T4NS82</accession>
<keyword evidence="2" id="KW-0004">4Fe-4S</keyword>
<evidence type="ECO:0000313" key="8">
    <source>
        <dbReference type="EMBL" id="SJZ81965.1"/>
    </source>
</evidence>
<dbReference type="AlphaFoldDB" id="A0A1T4NS82"/>
<evidence type="ECO:0000259" key="7">
    <source>
        <dbReference type="PROSITE" id="PS51379"/>
    </source>
</evidence>
<evidence type="ECO:0000256" key="2">
    <source>
        <dbReference type="ARBA" id="ARBA00022485"/>
    </source>
</evidence>
<dbReference type="InterPro" id="IPR051555">
    <property type="entry name" value="FDH_Electron_Transfer_Unit"/>
</dbReference>
<keyword evidence="5" id="KW-0408">Iron</keyword>
<organism evidence="8 9">
    <name type="scientific">Carboxydocella sporoproducens DSM 16521</name>
    <dbReference type="NCBI Taxonomy" id="1121270"/>
    <lineage>
        <taxon>Bacteria</taxon>
        <taxon>Bacillati</taxon>
        <taxon>Bacillota</taxon>
        <taxon>Clostridia</taxon>
        <taxon>Eubacteriales</taxon>
        <taxon>Clostridiales Family XVI. Incertae Sedis</taxon>
        <taxon>Carboxydocella</taxon>
    </lineage>
</organism>